<dbReference type="Proteomes" id="UP001232063">
    <property type="component" value="Unassembled WGS sequence"/>
</dbReference>
<feature type="domain" description="ATP-grasp" evidence="1">
    <location>
        <begin position="87"/>
        <end position="229"/>
    </location>
</feature>
<dbReference type="RefSeq" id="WP_314508595.1">
    <property type="nucleotide sequence ID" value="NZ_JASJOU010000001.1"/>
</dbReference>
<dbReference type="InterPro" id="IPR041261">
    <property type="entry name" value="R2K_2"/>
</dbReference>
<keyword evidence="3" id="KW-1185">Reference proteome</keyword>
<reference evidence="2" key="1">
    <citation type="submission" date="2023-05" db="EMBL/GenBank/DDBJ databases">
        <authorList>
            <person name="Zhang X."/>
        </authorList>
    </citation>
    <scope>NUCLEOTIDE SEQUENCE</scope>
    <source>
        <strain evidence="2">BD1B2-1</strain>
    </source>
</reference>
<evidence type="ECO:0000313" key="3">
    <source>
        <dbReference type="Proteomes" id="UP001232063"/>
    </source>
</evidence>
<accession>A0AAE3R1R2</accession>
<dbReference type="EMBL" id="JASJOU010000001">
    <property type="protein sequence ID" value="MDJ1499057.1"/>
    <property type="molecule type" value="Genomic_DNA"/>
</dbReference>
<gene>
    <name evidence="2" type="ORF">QNI22_00295</name>
</gene>
<name>A0AAE3R1R2_9BACT</name>
<dbReference type="Pfam" id="PF18299">
    <property type="entry name" value="R2K_2"/>
    <property type="match status" value="1"/>
</dbReference>
<organism evidence="2 3">
    <name type="scientific">Xanthocytophaga agilis</name>
    <dbReference type="NCBI Taxonomy" id="3048010"/>
    <lineage>
        <taxon>Bacteria</taxon>
        <taxon>Pseudomonadati</taxon>
        <taxon>Bacteroidota</taxon>
        <taxon>Cytophagia</taxon>
        <taxon>Cytophagales</taxon>
        <taxon>Rhodocytophagaceae</taxon>
        <taxon>Xanthocytophaga</taxon>
    </lineage>
</organism>
<comment type="caution">
    <text evidence="2">The sequence shown here is derived from an EMBL/GenBank/DDBJ whole genome shotgun (WGS) entry which is preliminary data.</text>
</comment>
<sequence>MLVPSEITLFIPYKADTERLSVTAVWQNMGGQVIQLDRFWEKPVALPTQKIAIYGNDTFSLVVAQLFALQLISPDNFLLTKLSPIWTKRQIHTQSLESITDNLFPAFIKSVVPKQFKAAVYQTKADLLTETDGLAPDTQLLISEIVAIEAEARCFVLHHTLKDIAIYEGTTSLETGKDFIQDFLDNVPDLPETFVVDLGYSSIKGWFILEFNASWGAGLNGCDPEKVIECIIAATINPSEFV</sequence>
<evidence type="ECO:0000259" key="1">
    <source>
        <dbReference type="Pfam" id="PF18299"/>
    </source>
</evidence>
<proteinExistence type="predicted"/>
<protein>
    <submittedName>
        <fullName evidence="2">ATP-grasp domain-containing protein</fullName>
    </submittedName>
</protein>
<dbReference type="AlphaFoldDB" id="A0AAE3R1R2"/>
<evidence type="ECO:0000313" key="2">
    <source>
        <dbReference type="EMBL" id="MDJ1499057.1"/>
    </source>
</evidence>